<dbReference type="GO" id="GO:0003824">
    <property type="term" value="F:catalytic activity"/>
    <property type="evidence" value="ECO:0007669"/>
    <property type="project" value="InterPro"/>
</dbReference>
<keyword evidence="1" id="KW-0472">Membrane</keyword>
<evidence type="ECO:0000313" key="4">
    <source>
        <dbReference type="Proteomes" id="UP000236592"/>
    </source>
</evidence>
<evidence type="ECO:0000259" key="2">
    <source>
        <dbReference type="Pfam" id="PF03372"/>
    </source>
</evidence>
<dbReference type="EMBL" id="CP025938">
    <property type="protein sequence ID" value="AUS05303.1"/>
    <property type="molecule type" value="Genomic_DNA"/>
</dbReference>
<evidence type="ECO:0000313" key="3">
    <source>
        <dbReference type="EMBL" id="AUS05303.1"/>
    </source>
</evidence>
<dbReference type="SUPFAM" id="SSF56219">
    <property type="entry name" value="DNase I-like"/>
    <property type="match status" value="1"/>
</dbReference>
<feature type="transmembrane region" description="Helical" evidence="1">
    <location>
        <begin position="58"/>
        <end position="78"/>
    </location>
</feature>
<dbReference type="InterPro" id="IPR005135">
    <property type="entry name" value="Endo/exonuclease/phosphatase"/>
</dbReference>
<feature type="domain" description="Endonuclease/exonuclease/phosphatase" evidence="2">
    <location>
        <begin position="102"/>
        <end position="308"/>
    </location>
</feature>
<feature type="transmembrane region" description="Helical" evidence="1">
    <location>
        <begin position="6"/>
        <end position="21"/>
    </location>
</feature>
<feature type="transmembrane region" description="Helical" evidence="1">
    <location>
        <begin position="33"/>
        <end position="52"/>
    </location>
</feature>
<dbReference type="Proteomes" id="UP000236592">
    <property type="component" value="Chromosome"/>
</dbReference>
<dbReference type="Gene3D" id="3.60.10.10">
    <property type="entry name" value="Endonuclease/exonuclease/phosphatase"/>
    <property type="match status" value="1"/>
</dbReference>
<organism evidence="3 4">
    <name type="scientific">Pseudotamlana carrageenivorans</name>
    <dbReference type="NCBI Taxonomy" id="2069432"/>
    <lineage>
        <taxon>Bacteria</taxon>
        <taxon>Pseudomonadati</taxon>
        <taxon>Bacteroidota</taxon>
        <taxon>Flavobacteriia</taxon>
        <taxon>Flavobacteriales</taxon>
        <taxon>Flavobacteriaceae</taxon>
        <taxon>Pseudotamlana</taxon>
    </lineage>
</organism>
<dbReference type="Pfam" id="PF03372">
    <property type="entry name" value="Exo_endo_phos"/>
    <property type="match status" value="1"/>
</dbReference>
<dbReference type="KEGG" id="taj:C1A40_07360"/>
<protein>
    <recommendedName>
        <fullName evidence="2">Endonuclease/exonuclease/phosphatase domain-containing protein</fullName>
    </recommendedName>
</protein>
<dbReference type="RefSeq" id="WP_102995345.1">
    <property type="nucleotide sequence ID" value="NZ_CP025938.1"/>
</dbReference>
<keyword evidence="1" id="KW-1133">Transmembrane helix</keyword>
<dbReference type="InterPro" id="IPR036691">
    <property type="entry name" value="Endo/exonu/phosph_ase_sf"/>
</dbReference>
<dbReference type="AlphaFoldDB" id="A0A2I7SHC4"/>
<keyword evidence="1" id="KW-0812">Transmembrane</keyword>
<sequence length="357" mass="41129">MGTFFIGFSVLLIVLSLLPFFNNQHWLFRVPEFIKIQLLVLQVIAVIGLCFFTDKNAWFWVVLAILSLLIIYHSTILIRYTSIYKKHHGLPKDDANSLKVISANIYQFNTDFERFKNLIRKENPDIFITIESNSDWEMAMRDMEKTYPHTQKITLENTYGMHMYAKIPFDKAQTHFFVADDIPSIEAHFKTPNGASFVLFSVHPPPPSPTEEYTSKERDGDLLCIAKRTKSLEKPTLVIGDFNTVTWSKISRLFRKNSGLMDGRTGRGILATYHTKYWFFRAPLDLVYHSTDLVLRDLSLLEHIGSDHFPICCIFSVNATSTTPKNTEEPLTQEEKVETEILIKEGKEETSENRAGC</sequence>
<proteinExistence type="predicted"/>
<evidence type="ECO:0000256" key="1">
    <source>
        <dbReference type="SAM" id="Phobius"/>
    </source>
</evidence>
<name>A0A2I7SHC4_9FLAO</name>
<reference evidence="4" key="1">
    <citation type="submission" date="2018-01" db="EMBL/GenBank/DDBJ databases">
        <title>Complete genome of Tamlana sp. UJ94.</title>
        <authorList>
            <person name="Jung J."/>
            <person name="Chung D."/>
            <person name="Bae S.S."/>
            <person name="Baek K."/>
        </authorList>
    </citation>
    <scope>NUCLEOTIDE SEQUENCE [LARGE SCALE GENOMIC DNA]</scope>
    <source>
        <strain evidence="4">UJ94</strain>
    </source>
</reference>
<accession>A0A2I7SHC4</accession>
<gene>
    <name evidence="3" type="ORF">C1A40_07360</name>
</gene>
<keyword evidence="4" id="KW-1185">Reference proteome</keyword>
<dbReference type="OrthoDB" id="9796594at2"/>